<keyword evidence="2" id="KW-1185">Reference proteome</keyword>
<reference evidence="1 2" key="1">
    <citation type="journal article" date="2019" name="Emerg. Microbes Infect.">
        <title>Comprehensive subspecies identification of 175 nontuberculous mycobacteria species based on 7547 genomic profiles.</title>
        <authorList>
            <person name="Matsumoto Y."/>
            <person name="Kinjo T."/>
            <person name="Motooka D."/>
            <person name="Nabeya D."/>
            <person name="Jung N."/>
            <person name="Uechi K."/>
            <person name="Horii T."/>
            <person name="Iida T."/>
            <person name="Fujita J."/>
            <person name="Nakamura S."/>
        </authorList>
    </citation>
    <scope>NUCLEOTIDE SEQUENCE [LARGE SCALE GENOMIC DNA]</scope>
    <source>
        <strain evidence="1 2">JCM 6375</strain>
    </source>
</reference>
<gene>
    <name evidence="1" type="ORF">MMOR_18460</name>
</gene>
<evidence type="ECO:0000313" key="2">
    <source>
        <dbReference type="Proteomes" id="UP000466681"/>
    </source>
</evidence>
<protein>
    <submittedName>
        <fullName evidence="1">Uncharacterized protein</fullName>
    </submittedName>
</protein>
<dbReference type="KEGG" id="mmor:MMOR_18460"/>
<evidence type="ECO:0000313" key="1">
    <source>
        <dbReference type="EMBL" id="BBX00910.1"/>
    </source>
</evidence>
<sequence length="250" mass="28200">MTDEPLETATDGRPSDQIIDIDQIPTASAQASTALIGVRQYFAAQHLWAARLMAHLCRAREEQLLAEVEGGAKRRVDKHLQSLAIGAVMESVAMLEAVVNEIWEDAAETEPVVPSDRLQGLSSDAIALMRDLRTQRVERSLKLMEKYAVLLTCAGKPPLDKSRRPYSDVKALIKLRNALVHFTPETQWDNQVHDLEAEMKHLVPENPLLRGSHPWFPQQPLCAGGARWAWESSMRFADEWHMQMGLQRSY</sequence>
<dbReference type="RefSeq" id="WP_083157420.1">
    <property type="nucleotide sequence ID" value="NZ_AP022560.1"/>
</dbReference>
<name>A0AAD1H8T9_9MYCO</name>
<accession>A0AAD1H8T9</accession>
<dbReference type="AlphaFoldDB" id="A0AAD1H8T9"/>
<dbReference type="EMBL" id="AP022560">
    <property type="protein sequence ID" value="BBX00910.1"/>
    <property type="molecule type" value="Genomic_DNA"/>
</dbReference>
<proteinExistence type="predicted"/>
<dbReference type="Proteomes" id="UP000466681">
    <property type="component" value="Chromosome"/>
</dbReference>
<organism evidence="1 2">
    <name type="scientific">Mycolicibacterium moriokaense</name>
    <dbReference type="NCBI Taxonomy" id="39691"/>
    <lineage>
        <taxon>Bacteria</taxon>
        <taxon>Bacillati</taxon>
        <taxon>Actinomycetota</taxon>
        <taxon>Actinomycetes</taxon>
        <taxon>Mycobacteriales</taxon>
        <taxon>Mycobacteriaceae</taxon>
        <taxon>Mycolicibacterium</taxon>
    </lineage>
</organism>